<dbReference type="Proteomes" id="UP000235371">
    <property type="component" value="Unassembled WGS sequence"/>
</dbReference>
<evidence type="ECO:0000313" key="2">
    <source>
        <dbReference type="Proteomes" id="UP000235371"/>
    </source>
</evidence>
<gene>
    <name evidence="1" type="ORF">K444DRAFT_120120</name>
</gene>
<dbReference type="EMBL" id="KZ613743">
    <property type="protein sequence ID" value="PMD66535.1"/>
    <property type="molecule type" value="Genomic_DNA"/>
</dbReference>
<organism evidence="1 2">
    <name type="scientific">Hyaloscypha bicolor E</name>
    <dbReference type="NCBI Taxonomy" id="1095630"/>
    <lineage>
        <taxon>Eukaryota</taxon>
        <taxon>Fungi</taxon>
        <taxon>Dikarya</taxon>
        <taxon>Ascomycota</taxon>
        <taxon>Pezizomycotina</taxon>
        <taxon>Leotiomycetes</taxon>
        <taxon>Helotiales</taxon>
        <taxon>Hyaloscyphaceae</taxon>
        <taxon>Hyaloscypha</taxon>
        <taxon>Hyaloscypha bicolor</taxon>
    </lineage>
</organism>
<evidence type="ECO:0000313" key="1">
    <source>
        <dbReference type="EMBL" id="PMD66535.1"/>
    </source>
</evidence>
<protein>
    <submittedName>
        <fullName evidence="1">Uncharacterized protein</fullName>
    </submittedName>
</protein>
<proteinExistence type="predicted"/>
<dbReference type="GeneID" id="36578460"/>
<accession>A0A2J6TU41</accession>
<name>A0A2J6TU41_9HELO</name>
<dbReference type="RefSeq" id="XP_024743439.1">
    <property type="nucleotide sequence ID" value="XM_024870378.1"/>
</dbReference>
<dbReference type="InParanoid" id="A0A2J6TU41"/>
<reference evidence="1 2" key="1">
    <citation type="submission" date="2016-04" db="EMBL/GenBank/DDBJ databases">
        <title>A degradative enzymes factory behind the ericoid mycorrhizal symbiosis.</title>
        <authorList>
            <consortium name="DOE Joint Genome Institute"/>
            <person name="Martino E."/>
            <person name="Morin E."/>
            <person name="Grelet G."/>
            <person name="Kuo A."/>
            <person name="Kohler A."/>
            <person name="Daghino S."/>
            <person name="Barry K."/>
            <person name="Choi C."/>
            <person name="Cichocki N."/>
            <person name="Clum A."/>
            <person name="Copeland A."/>
            <person name="Hainaut M."/>
            <person name="Haridas S."/>
            <person name="Labutti K."/>
            <person name="Lindquist E."/>
            <person name="Lipzen A."/>
            <person name="Khouja H.-R."/>
            <person name="Murat C."/>
            <person name="Ohm R."/>
            <person name="Olson A."/>
            <person name="Spatafora J."/>
            <person name="Veneault-Fourrey C."/>
            <person name="Henrissat B."/>
            <person name="Grigoriev I."/>
            <person name="Martin F."/>
            <person name="Perotto S."/>
        </authorList>
    </citation>
    <scope>NUCLEOTIDE SEQUENCE [LARGE SCALE GENOMIC DNA]</scope>
    <source>
        <strain evidence="1 2">E</strain>
    </source>
</reference>
<keyword evidence="2" id="KW-1185">Reference proteome</keyword>
<dbReference type="AlphaFoldDB" id="A0A2J6TU41"/>
<sequence length="58" mass="6468">MYNFEPSQTQYVHRTPQSLAAPHLAVLIYTFISPPHPFPIPLAIKNQPQPGIPTPPAH</sequence>